<reference evidence="1" key="1">
    <citation type="submission" date="2022-02" db="EMBL/GenBank/DDBJ databases">
        <authorList>
            <person name="Henning P.M."/>
            <person name="McCubbin A.G."/>
            <person name="Shore J.S."/>
        </authorList>
    </citation>
    <scope>NUCLEOTIDE SEQUENCE</scope>
    <source>
        <strain evidence="1">F60SS</strain>
        <tissue evidence="1">Leaves</tissue>
    </source>
</reference>
<gene>
    <name evidence="1" type="ORF">Tsubulata_022359</name>
</gene>
<evidence type="ECO:0000313" key="2">
    <source>
        <dbReference type="Proteomes" id="UP001141552"/>
    </source>
</evidence>
<proteinExistence type="predicted"/>
<organism evidence="1 2">
    <name type="scientific">Turnera subulata</name>
    <dbReference type="NCBI Taxonomy" id="218843"/>
    <lineage>
        <taxon>Eukaryota</taxon>
        <taxon>Viridiplantae</taxon>
        <taxon>Streptophyta</taxon>
        <taxon>Embryophyta</taxon>
        <taxon>Tracheophyta</taxon>
        <taxon>Spermatophyta</taxon>
        <taxon>Magnoliopsida</taxon>
        <taxon>eudicotyledons</taxon>
        <taxon>Gunneridae</taxon>
        <taxon>Pentapetalae</taxon>
        <taxon>rosids</taxon>
        <taxon>fabids</taxon>
        <taxon>Malpighiales</taxon>
        <taxon>Passifloraceae</taxon>
        <taxon>Turnera</taxon>
    </lineage>
</organism>
<dbReference type="AlphaFoldDB" id="A0A9Q0JCI5"/>
<sequence>MNNFFLRCKIACETIVAAIATDRSTHHLEDSNTDLPELVCCCSRTVPSPEEGAGGATTGGGPGVIFRRSRSMLSLELDPRGFTTSADVVFVERKAAGYSRTVPSPEFQVTALSVSNLTISNSSLGVSGTWSARCVVRNPNKKLHLEYYGVISMVYYRSELLAQTQIPPFKQETKSLTSLTVEYSAASRGHEQWCLPSLERRQWVQDKKEADARGKGRE</sequence>
<comment type="caution">
    <text evidence="1">The sequence shown here is derived from an EMBL/GenBank/DDBJ whole genome shotgun (WGS) entry which is preliminary data.</text>
</comment>
<name>A0A9Q0JCI5_9ROSI</name>
<evidence type="ECO:0000313" key="1">
    <source>
        <dbReference type="EMBL" id="KAJ4836488.1"/>
    </source>
</evidence>
<keyword evidence="2" id="KW-1185">Reference proteome</keyword>
<dbReference type="EMBL" id="JAKUCV010004109">
    <property type="protein sequence ID" value="KAJ4836488.1"/>
    <property type="molecule type" value="Genomic_DNA"/>
</dbReference>
<dbReference type="OrthoDB" id="695142at2759"/>
<evidence type="ECO:0008006" key="3">
    <source>
        <dbReference type="Google" id="ProtNLM"/>
    </source>
</evidence>
<protein>
    <recommendedName>
        <fullName evidence="3">Late embryogenesis abundant protein LEA-2 subgroup domain-containing protein</fullName>
    </recommendedName>
</protein>
<dbReference type="Proteomes" id="UP001141552">
    <property type="component" value="Unassembled WGS sequence"/>
</dbReference>
<accession>A0A9Q0JCI5</accession>
<reference evidence="1" key="2">
    <citation type="journal article" date="2023" name="Plants (Basel)">
        <title>Annotation of the Turnera subulata (Passifloraceae) Draft Genome Reveals the S-Locus Evolved after the Divergence of Turneroideae from Passifloroideae in a Stepwise Manner.</title>
        <authorList>
            <person name="Henning P.M."/>
            <person name="Roalson E.H."/>
            <person name="Mir W."/>
            <person name="McCubbin A.G."/>
            <person name="Shore J.S."/>
        </authorList>
    </citation>
    <scope>NUCLEOTIDE SEQUENCE</scope>
    <source>
        <strain evidence="1">F60SS</strain>
    </source>
</reference>